<evidence type="ECO:0000256" key="2">
    <source>
        <dbReference type="ARBA" id="ARBA00022692"/>
    </source>
</evidence>
<dbReference type="InterPro" id="IPR036286">
    <property type="entry name" value="LexA/Signal_pep-like_sf"/>
</dbReference>
<evidence type="ECO:0000256" key="3">
    <source>
        <dbReference type="ARBA" id="ARBA00022989"/>
    </source>
</evidence>
<evidence type="ECO:0000256" key="1">
    <source>
        <dbReference type="ARBA" id="ARBA00004370"/>
    </source>
</evidence>
<keyword evidence="3 6" id="KW-1133">Transmembrane helix</keyword>
<feature type="transmembrane region" description="Helical" evidence="6">
    <location>
        <begin position="151"/>
        <end position="170"/>
    </location>
</feature>
<dbReference type="PROSITE" id="PS51257">
    <property type="entry name" value="PROKAR_LIPOPROTEIN"/>
    <property type="match status" value="1"/>
</dbReference>
<reference evidence="7" key="1">
    <citation type="journal article" date="2014" name="Int. J. Syst. Evol. Microbiol.">
        <title>Complete genome sequence of Corynebacterium casei LMG S-19264T (=DSM 44701T), isolated from a smear-ripened cheese.</title>
        <authorList>
            <consortium name="US DOE Joint Genome Institute (JGI-PGF)"/>
            <person name="Walter F."/>
            <person name="Albersmeier A."/>
            <person name="Kalinowski J."/>
            <person name="Ruckert C."/>
        </authorList>
    </citation>
    <scope>NUCLEOTIDE SEQUENCE</scope>
    <source>
        <strain evidence="7">CGMCC 1.10749</strain>
    </source>
</reference>
<reference evidence="7" key="2">
    <citation type="submission" date="2020-09" db="EMBL/GenBank/DDBJ databases">
        <authorList>
            <person name="Sun Q."/>
            <person name="Zhou Y."/>
        </authorList>
    </citation>
    <scope>NUCLEOTIDE SEQUENCE</scope>
    <source>
        <strain evidence="7">CGMCC 1.10749</strain>
    </source>
</reference>
<dbReference type="NCBIfam" id="TIGR02228">
    <property type="entry name" value="sigpep_I_arch"/>
    <property type="match status" value="1"/>
</dbReference>
<keyword evidence="4 6" id="KW-0472">Membrane</keyword>
<gene>
    <name evidence="7" type="ORF">GCM10011314_21100</name>
</gene>
<dbReference type="CDD" id="cd06530">
    <property type="entry name" value="S26_SPase_I"/>
    <property type="match status" value="1"/>
</dbReference>
<proteinExistence type="predicted"/>
<protein>
    <recommendedName>
        <fullName evidence="5">Signal peptidase I</fullName>
        <ecNumber evidence="5">3.4.21.89</ecNumber>
    </recommendedName>
</protein>
<dbReference type="GO" id="GO:0009003">
    <property type="term" value="F:signal peptidase activity"/>
    <property type="evidence" value="ECO:0007669"/>
    <property type="project" value="UniProtKB-EC"/>
</dbReference>
<evidence type="ECO:0000313" key="8">
    <source>
        <dbReference type="Proteomes" id="UP000628079"/>
    </source>
</evidence>
<comment type="subcellular location">
    <subcellularLocation>
        <location evidence="1">Membrane</location>
    </subcellularLocation>
</comment>
<comment type="caution">
    <text evidence="7">The sequence shown here is derived from an EMBL/GenBank/DDBJ whole genome shotgun (WGS) entry which is preliminary data.</text>
</comment>
<dbReference type="EMBL" id="BMEA01000002">
    <property type="protein sequence ID" value="GGB81276.1"/>
    <property type="molecule type" value="Genomic_DNA"/>
</dbReference>
<dbReference type="RefSeq" id="WP_084099901.1">
    <property type="nucleotide sequence ID" value="NZ_BMEA01000002.1"/>
</dbReference>
<dbReference type="EC" id="3.4.21.89" evidence="5"/>
<feature type="transmembrane region" description="Helical" evidence="6">
    <location>
        <begin position="12"/>
        <end position="32"/>
    </location>
</feature>
<keyword evidence="2 6" id="KW-0812">Transmembrane</keyword>
<sequence>MKHLASSLSRLARTLTNVALVALTLACTAYLLPSLFGYERYVITGGSMTGSISKGSIAFEKPVAVEDLAVGDVITYLPPPDSGVANLVTHRIVEMGTDATGATRLRTQGDANDNVDPWTFSLVADEQPVVQFSVPRAGYVFIALADRETRMLVIGVPAAIIALLALVELVKNIGSSVTARRRGRPVATT</sequence>
<dbReference type="InterPro" id="IPR001733">
    <property type="entry name" value="Peptidase_S26B"/>
</dbReference>
<organism evidence="7 8">
    <name type="scientific">Knoellia flava</name>
    <dbReference type="NCBI Taxonomy" id="913969"/>
    <lineage>
        <taxon>Bacteria</taxon>
        <taxon>Bacillati</taxon>
        <taxon>Actinomycetota</taxon>
        <taxon>Actinomycetes</taxon>
        <taxon>Micrococcales</taxon>
        <taxon>Intrasporangiaceae</taxon>
        <taxon>Knoellia</taxon>
    </lineage>
</organism>
<dbReference type="AlphaFoldDB" id="A0A8H9FVE5"/>
<accession>A0A8H9FVE5</accession>
<dbReference type="GO" id="GO:0004252">
    <property type="term" value="F:serine-type endopeptidase activity"/>
    <property type="evidence" value="ECO:0007669"/>
    <property type="project" value="UniProtKB-UniRule"/>
</dbReference>
<evidence type="ECO:0000256" key="6">
    <source>
        <dbReference type="SAM" id="Phobius"/>
    </source>
</evidence>
<evidence type="ECO:0000313" key="7">
    <source>
        <dbReference type="EMBL" id="GGB81276.1"/>
    </source>
</evidence>
<dbReference type="GO" id="GO:0006465">
    <property type="term" value="P:signal peptide processing"/>
    <property type="evidence" value="ECO:0007669"/>
    <property type="project" value="UniProtKB-UniRule"/>
</dbReference>
<dbReference type="Proteomes" id="UP000628079">
    <property type="component" value="Unassembled WGS sequence"/>
</dbReference>
<dbReference type="GO" id="GO:0016020">
    <property type="term" value="C:membrane"/>
    <property type="evidence" value="ECO:0007669"/>
    <property type="project" value="UniProtKB-SubCell"/>
</dbReference>
<evidence type="ECO:0000256" key="4">
    <source>
        <dbReference type="ARBA" id="ARBA00023136"/>
    </source>
</evidence>
<evidence type="ECO:0000256" key="5">
    <source>
        <dbReference type="NCBIfam" id="TIGR02228"/>
    </source>
</evidence>
<dbReference type="SUPFAM" id="SSF51306">
    <property type="entry name" value="LexA/Signal peptidase"/>
    <property type="match status" value="1"/>
</dbReference>
<name>A0A8H9FVE5_9MICO</name>
<dbReference type="InterPro" id="IPR019533">
    <property type="entry name" value="Peptidase_S26"/>
</dbReference>